<dbReference type="PANTHER" id="PTHR47184:SF3">
    <property type="entry name" value="PHOSPHATIDYLINOSITOL 3-AND 4-KINASE FAMILY PROTEIN-RELATED"/>
    <property type="match status" value="1"/>
</dbReference>
<feature type="region of interest" description="Disordered" evidence="1">
    <location>
        <begin position="467"/>
        <end position="495"/>
    </location>
</feature>
<accession>A0A6P6UNM0</accession>
<dbReference type="SUPFAM" id="SSF48371">
    <property type="entry name" value="ARM repeat"/>
    <property type="match status" value="1"/>
</dbReference>
<protein>
    <submittedName>
        <fullName evidence="5 6">Uncharacterized protein isoform X1</fullName>
    </submittedName>
</protein>
<organism evidence="4 5">
    <name type="scientific">Coffea arabica</name>
    <name type="common">Arabian coffee</name>
    <dbReference type="NCBI Taxonomy" id="13443"/>
    <lineage>
        <taxon>Eukaryota</taxon>
        <taxon>Viridiplantae</taxon>
        <taxon>Streptophyta</taxon>
        <taxon>Embryophyta</taxon>
        <taxon>Tracheophyta</taxon>
        <taxon>Spermatophyta</taxon>
        <taxon>Magnoliopsida</taxon>
        <taxon>eudicotyledons</taxon>
        <taxon>Gunneridae</taxon>
        <taxon>Pentapetalae</taxon>
        <taxon>asterids</taxon>
        <taxon>lamiids</taxon>
        <taxon>Gentianales</taxon>
        <taxon>Rubiaceae</taxon>
        <taxon>Ixoroideae</taxon>
        <taxon>Gardenieae complex</taxon>
        <taxon>Bertiereae - Coffeeae clade</taxon>
        <taxon>Coffeeae</taxon>
        <taxon>Coffea</taxon>
    </lineage>
</organism>
<name>A0A6P6UNM0_COFAR</name>
<dbReference type="RefSeq" id="XP_027091317.2">
    <property type="nucleotide sequence ID" value="XM_027235516.2"/>
</dbReference>
<evidence type="ECO:0000313" key="4">
    <source>
        <dbReference type="Proteomes" id="UP001652660"/>
    </source>
</evidence>
<feature type="region of interest" description="Disordered" evidence="1">
    <location>
        <begin position="950"/>
        <end position="973"/>
    </location>
</feature>
<dbReference type="InterPro" id="IPR016024">
    <property type="entry name" value="ARM-type_fold"/>
</dbReference>
<feature type="compositionally biased region" description="Low complexity" evidence="1">
    <location>
        <begin position="512"/>
        <end position="534"/>
    </location>
</feature>
<dbReference type="PANTHER" id="PTHR47184">
    <property type="entry name" value="PHOSPHATIDYLINOSITOL 3-AND 4-KINASE FAMILY PROTEIN-RELATED"/>
    <property type="match status" value="1"/>
</dbReference>
<dbReference type="InterPro" id="IPR022075">
    <property type="entry name" value="Symplekin_C"/>
</dbReference>
<evidence type="ECO:0000259" key="3">
    <source>
        <dbReference type="Pfam" id="PF12295"/>
    </source>
</evidence>
<dbReference type="Gene3D" id="1.25.10.10">
    <property type="entry name" value="Leucine-rich Repeat Variant"/>
    <property type="match status" value="1"/>
</dbReference>
<feature type="compositionally biased region" description="Basic and acidic residues" evidence="1">
    <location>
        <begin position="535"/>
        <end position="551"/>
    </location>
</feature>
<sequence>MAAPPPREQAMALLAAANNHGDLAVKISSLKQAKDILLAAEPFQAAELFPFLVELQSSPESLVRKTLVDVIEDIGLKALEHFSVLMPVLMTFLKDENAMVVKQSIITGTGIFCSVLEELSLQFLRRGTVEMWLEDLWTSMVKFKEAVLDILFEAAPLGIKILTIKFLEVQILLFTPDRNDSERSAGEGIGREGQGFNISWLAGHHPVLDTAMLTSDANRSLGILLDLLQSASNLPGLLTISVVNSLAVIARKRPTNYNPILSALLDFDSKFEMTKGGHIASIQYSIRTAFLGFLRCSDPVMLESREILLKALRAMNAADAADQALRQVEKMMRINGRASRDSRLSKDEQLSDHSPASVDHGRKRSLCLDNEDPDDNNDVALKRGRYGSNNHVAPSVDKNDSGQDFVNGVSPKVPLLDSNLTPVEQMIAMIGALIAEGERGVESLEILISNIHPDLLADIVITNMRHLPKNPPPLTRPSTSARQGDSSSPSQSVAPVGSTVLVEAPEVAAQVPVSSSNAISSSSFDMSTSNSLPSDSKRDPRRDPRRLDPRRMMASVSVPVASASEDNSNATQTGGLQLHVDSSSPFIKPLSPPGNLSSESILVPMMPKSDAGLSSLETLPTYYVDLVTEEEAEKDGSREVVPDGEEKGALEVPSVPLIDEQELVGQSSSEFTMVDEVYSPPSLEADELSPAISDMEASEDASVELPVLPSYINLTEKQQSNATTLAIERIFGSYKNLRGPGDKQMRMALLARLVAQIDAAADDGIVAMLKQLALDYHRQKGHELVLHVLFHLHSFMLSDSEETLPLAATAYENFLTGVAKSLLESLPATDKSFSRLLGDVPLLTDSVMKLLDDLCCERYLAKDASDDRVSQGLGAVWSLILGRPLNRQACLDIALKCAVHPQDHIRAKAIRLVAKKLYVLGYISESIEQFATRMFLSAIDQRASDVGLSQCGGSEQRAEPEVGSQETSISGSQVSEPGVSEIVSMKGAEIDTQTESAVTLAHAQQHVSLLFALCPKKPSLLRIVFDNYARSPKAIKQAVHRHIPVLIRAFGSSYSQLLEKISDPPTGSENLLTQVISVLSEGTTPPADVIAVVKLLYETKLKDATILIPILSSFSRKEVLPIFPQLVNLPSDKFQTALAHILQGSAHTGPALTPAEVMVAIHDINPERDHLPLKKITDACSVCFEQRTVFTQQVMAKALNQMVDQTPLPLLFMRTVIQTTDAFPALVDFVMELLSKLVSRQVWRMPKLWVGFLKCVSQTQPHSFRVLLQLPSPQLESALNKYTHLRGPLATYASQPSVRNSLTRSTLVLLNLVDEPHLQKSHLTSSLHPPDTSSSLHGAMPT</sequence>
<reference evidence="4" key="1">
    <citation type="journal article" date="2025" name="Foods">
        <title>Unveiling the Microbial Signatures of Arabica Coffee Cherries: Insights into Ripeness Specific Diversity, Functional Traits, and Implications for Quality and Safety.</title>
        <authorList>
            <consortium name="RefSeq"/>
            <person name="Tenea G.N."/>
            <person name="Cifuentes V."/>
            <person name="Reyes P."/>
            <person name="Cevallos-Vallejos M."/>
        </authorList>
    </citation>
    <scope>NUCLEOTIDE SEQUENCE [LARGE SCALE GENOMIC DNA]</scope>
</reference>
<evidence type="ECO:0000256" key="1">
    <source>
        <dbReference type="SAM" id="MobiDB-lite"/>
    </source>
</evidence>
<evidence type="ECO:0000313" key="6">
    <source>
        <dbReference type="RefSeq" id="XP_027091318.2"/>
    </source>
</evidence>
<feature type="region of interest" description="Disordered" evidence="1">
    <location>
        <begin position="1321"/>
        <end position="1342"/>
    </location>
</feature>
<dbReference type="Pfam" id="PF12295">
    <property type="entry name" value="Symplekin_C"/>
    <property type="match status" value="1"/>
</dbReference>
<proteinExistence type="predicted"/>
<dbReference type="InterPro" id="IPR032460">
    <property type="entry name" value="Symplekin/Pta1_N"/>
</dbReference>
<feature type="compositionally biased region" description="Polar residues" evidence="1">
    <location>
        <begin position="476"/>
        <end position="493"/>
    </location>
</feature>
<dbReference type="Proteomes" id="UP001652660">
    <property type="component" value="Chromosome 10e"/>
</dbReference>
<feature type="region of interest" description="Disordered" evidence="1">
    <location>
        <begin position="512"/>
        <end position="552"/>
    </location>
</feature>
<dbReference type="GeneID" id="113712198"/>
<evidence type="ECO:0000313" key="5">
    <source>
        <dbReference type="RefSeq" id="XP_027091317.2"/>
    </source>
</evidence>
<reference evidence="5 6" key="2">
    <citation type="submission" date="2025-05" db="UniProtKB">
        <authorList>
            <consortium name="RefSeq"/>
        </authorList>
    </citation>
    <scope>IDENTIFICATION</scope>
    <source>
        <tissue evidence="5 6">Leaves</tissue>
    </source>
</reference>
<feature type="domain" description="Symplekin/Pta1 N-terminal" evidence="2">
    <location>
        <begin position="99"/>
        <end position="317"/>
    </location>
</feature>
<feature type="compositionally biased region" description="Polar residues" evidence="1">
    <location>
        <begin position="1321"/>
        <end position="1336"/>
    </location>
</feature>
<feature type="compositionally biased region" description="Basic and acidic residues" evidence="1">
    <location>
        <begin position="336"/>
        <end position="351"/>
    </location>
</feature>
<dbReference type="InterPro" id="IPR011989">
    <property type="entry name" value="ARM-like"/>
</dbReference>
<feature type="compositionally biased region" description="Polar residues" evidence="1">
    <location>
        <begin position="964"/>
        <end position="973"/>
    </location>
</feature>
<evidence type="ECO:0000259" key="2">
    <source>
        <dbReference type="Pfam" id="PF11935"/>
    </source>
</evidence>
<feature type="domain" description="Symplekin C-terminal" evidence="3">
    <location>
        <begin position="1103"/>
        <end position="1281"/>
    </location>
</feature>
<dbReference type="RefSeq" id="XP_027091318.2">
    <property type="nucleotide sequence ID" value="XM_027235517.2"/>
</dbReference>
<feature type="region of interest" description="Disordered" evidence="1">
    <location>
        <begin position="336"/>
        <end position="404"/>
    </location>
</feature>
<dbReference type="Pfam" id="PF11935">
    <property type="entry name" value="SYMPK_PTA1_N"/>
    <property type="match status" value="1"/>
</dbReference>
<dbReference type="OrthoDB" id="331600at2759"/>
<gene>
    <name evidence="5 6" type="primary">LOC113712198</name>
</gene>
<keyword evidence="4" id="KW-1185">Reference proteome</keyword>